<dbReference type="GO" id="GO:0015297">
    <property type="term" value="F:antiporter activity"/>
    <property type="evidence" value="ECO:0007669"/>
    <property type="project" value="InterPro"/>
</dbReference>
<comment type="subcellular location">
    <subcellularLocation>
        <location evidence="1">Cell membrane</location>
        <topology evidence="1">Multi-pass membrane protein</topology>
    </subcellularLocation>
</comment>
<feature type="transmembrane region" description="Helical" evidence="10">
    <location>
        <begin position="12"/>
        <end position="34"/>
    </location>
</feature>
<feature type="transmembrane region" description="Helical" evidence="10">
    <location>
        <begin position="134"/>
        <end position="151"/>
    </location>
</feature>
<dbReference type="Pfam" id="PF01554">
    <property type="entry name" value="MatE"/>
    <property type="match status" value="2"/>
</dbReference>
<keyword evidence="9" id="KW-0046">Antibiotic resistance</keyword>
<dbReference type="GO" id="GO:0042910">
    <property type="term" value="F:xenobiotic transmembrane transporter activity"/>
    <property type="evidence" value="ECO:0007669"/>
    <property type="project" value="InterPro"/>
</dbReference>
<dbReference type="RefSeq" id="WP_272470539.1">
    <property type="nucleotide sequence ID" value="NZ_JAMRYU010000015.1"/>
</dbReference>
<evidence type="ECO:0000256" key="6">
    <source>
        <dbReference type="ARBA" id="ARBA00022692"/>
    </source>
</evidence>
<dbReference type="GO" id="GO:0046677">
    <property type="term" value="P:response to antibiotic"/>
    <property type="evidence" value="ECO:0007669"/>
    <property type="project" value="UniProtKB-KW"/>
</dbReference>
<organism evidence="11 12">
    <name type="scientific">Clostridium tertium</name>
    <dbReference type="NCBI Taxonomy" id="1559"/>
    <lineage>
        <taxon>Bacteria</taxon>
        <taxon>Bacillati</taxon>
        <taxon>Bacillota</taxon>
        <taxon>Clostridia</taxon>
        <taxon>Eubacteriales</taxon>
        <taxon>Clostridiaceae</taxon>
        <taxon>Clostridium</taxon>
    </lineage>
</organism>
<name>A0A9X4B366_9CLOT</name>
<keyword evidence="6 10" id="KW-0812">Transmembrane</keyword>
<reference evidence="11" key="1">
    <citation type="submission" date="2022-05" db="EMBL/GenBank/DDBJ databases">
        <title>Draft genome sequence of Clostridium tertium strain CP3 isolated from Peru.</title>
        <authorList>
            <person name="Hurtado R."/>
            <person name="Lima L."/>
            <person name="Sousa T."/>
            <person name="Jaiswal A.K."/>
            <person name="Tiwari S."/>
            <person name="Maturrano L."/>
            <person name="Brenig B."/>
            <person name="Azevedo V."/>
        </authorList>
    </citation>
    <scope>NUCLEOTIDE SEQUENCE</scope>
    <source>
        <strain evidence="11">CP3</strain>
    </source>
</reference>
<protein>
    <recommendedName>
        <fullName evidence="3">Multidrug export protein MepA</fullName>
    </recommendedName>
</protein>
<sequence>MNNSLGKEVTFLSLIKFTLPTIIMMVFFSLYTIIDGIFVSRYIGSNALSEINIVYPVICILIGISVMMATGGSAIVAKFMGEAKDKEARESFTLITITSIIFGLIIAIFSLIFIKQIIYLLGSTDSLYENSHTYLFTMLLFTPVIILKMLFDYFLITAGNPNLGLLSAIIGGVTNIILDYVLIVPLNMGLVGAALATCIGYSLPSIIGIIYFFNKKNTLHFVKPKFNFKTILYSCSNGSSEMVTQISSAVTTFLYNIIMIKLLGENGVASITIVLYAQFLLVSAYIGFTSGVSPRISYNFGSENNEQLHKIIKYSYIFIMLFSISTFIISKYLSPLLISIFAGNGTELYDITLNGFNLFQISFLLCGVNIFTSGMFTAFSNGKVSALLSLLRTFIFLSSGIIFLPSLIGVNGVWLAVPLAEIMTLVFSLFYIYKYKNIYGYSYKYFKVYA</sequence>
<dbReference type="PIRSF" id="PIRSF006603">
    <property type="entry name" value="DinF"/>
    <property type="match status" value="1"/>
</dbReference>
<gene>
    <name evidence="11" type="ORF">NE398_14535</name>
</gene>
<keyword evidence="4" id="KW-0813">Transport</keyword>
<proteinExistence type="inferred from homology"/>
<comment type="similarity">
    <text evidence="2">Belongs to the multi antimicrobial extrusion (MATE) (TC 2.A.66.1) family. MepA subfamily.</text>
</comment>
<evidence type="ECO:0000256" key="2">
    <source>
        <dbReference type="ARBA" id="ARBA00008417"/>
    </source>
</evidence>
<dbReference type="InterPro" id="IPR002528">
    <property type="entry name" value="MATE_fam"/>
</dbReference>
<dbReference type="GO" id="GO:0005886">
    <property type="term" value="C:plasma membrane"/>
    <property type="evidence" value="ECO:0007669"/>
    <property type="project" value="UniProtKB-SubCell"/>
</dbReference>
<dbReference type="InterPro" id="IPR048279">
    <property type="entry name" value="MdtK-like"/>
</dbReference>
<feature type="transmembrane region" description="Helical" evidence="10">
    <location>
        <begin position="189"/>
        <end position="213"/>
    </location>
</feature>
<feature type="transmembrane region" description="Helical" evidence="10">
    <location>
        <begin position="92"/>
        <end position="114"/>
    </location>
</feature>
<dbReference type="PANTHER" id="PTHR43823:SF3">
    <property type="entry name" value="MULTIDRUG EXPORT PROTEIN MEPA"/>
    <property type="match status" value="1"/>
</dbReference>
<feature type="transmembrane region" description="Helical" evidence="10">
    <location>
        <begin position="54"/>
        <end position="80"/>
    </location>
</feature>
<dbReference type="InterPro" id="IPR051327">
    <property type="entry name" value="MATE_MepA_subfamily"/>
</dbReference>
<feature type="transmembrane region" description="Helical" evidence="10">
    <location>
        <begin position="163"/>
        <end position="183"/>
    </location>
</feature>
<feature type="transmembrane region" description="Helical" evidence="10">
    <location>
        <begin position="314"/>
        <end position="338"/>
    </location>
</feature>
<feature type="transmembrane region" description="Helical" evidence="10">
    <location>
        <begin position="270"/>
        <end position="293"/>
    </location>
</feature>
<evidence type="ECO:0000256" key="1">
    <source>
        <dbReference type="ARBA" id="ARBA00004651"/>
    </source>
</evidence>
<keyword evidence="8 10" id="KW-0472">Membrane</keyword>
<feature type="transmembrane region" description="Helical" evidence="10">
    <location>
        <begin position="386"/>
        <end position="408"/>
    </location>
</feature>
<dbReference type="InterPro" id="IPR045070">
    <property type="entry name" value="MATE_MepA-like"/>
</dbReference>
<evidence type="ECO:0000256" key="5">
    <source>
        <dbReference type="ARBA" id="ARBA00022475"/>
    </source>
</evidence>
<dbReference type="AlphaFoldDB" id="A0A9X4B366"/>
<evidence type="ECO:0000256" key="9">
    <source>
        <dbReference type="ARBA" id="ARBA00023251"/>
    </source>
</evidence>
<dbReference type="Proteomes" id="UP001141183">
    <property type="component" value="Unassembled WGS sequence"/>
</dbReference>
<dbReference type="PANTHER" id="PTHR43823">
    <property type="entry name" value="SPORULATION PROTEIN YKVU"/>
    <property type="match status" value="1"/>
</dbReference>
<dbReference type="EMBL" id="JAMRYU010000015">
    <property type="protein sequence ID" value="MDC4241371.1"/>
    <property type="molecule type" value="Genomic_DNA"/>
</dbReference>
<evidence type="ECO:0000256" key="4">
    <source>
        <dbReference type="ARBA" id="ARBA00022448"/>
    </source>
</evidence>
<keyword evidence="12" id="KW-1185">Reference proteome</keyword>
<comment type="caution">
    <text evidence="11">The sequence shown here is derived from an EMBL/GenBank/DDBJ whole genome shotgun (WGS) entry which is preliminary data.</text>
</comment>
<accession>A0A9X4B366</accession>
<dbReference type="CDD" id="cd13143">
    <property type="entry name" value="MATE_MepA_like"/>
    <property type="match status" value="1"/>
</dbReference>
<evidence type="ECO:0000256" key="7">
    <source>
        <dbReference type="ARBA" id="ARBA00022989"/>
    </source>
</evidence>
<evidence type="ECO:0000256" key="3">
    <source>
        <dbReference type="ARBA" id="ARBA00022106"/>
    </source>
</evidence>
<evidence type="ECO:0000313" key="11">
    <source>
        <dbReference type="EMBL" id="MDC4241371.1"/>
    </source>
</evidence>
<feature type="transmembrane region" description="Helical" evidence="10">
    <location>
        <begin position="414"/>
        <end position="433"/>
    </location>
</feature>
<feature type="transmembrane region" description="Helical" evidence="10">
    <location>
        <begin position="358"/>
        <end position="379"/>
    </location>
</feature>
<keyword evidence="5" id="KW-1003">Cell membrane</keyword>
<evidence type="ECO:0000256" key="10">
    <source>
        <dbReference type="SAM" id="Phobius"/>
    </source>
</evidence>
<keyword evidence="7 10" id="KW-1133">Transmembrane helix</keyword>
<evidence type="ECO:0000313" key="12">
    <source>
        <dbReference type="Proteomes" id="UP001141183"/>
    </source>
</evidence>
<evidence type="ECO:0000256" key="8">
    <source>
        <dbReference type="ARBA" id="ARBA00023136"/>
    </source>
</evidence>